<protein>
    <submittedName>
        <fullName evidence="1">Uncharacterized protein</fullName>
    </submittedName>
</protein>
<evidence type="ECO:0000313" key="1">
    <source>
        <dbReference type="Ensembl" id="ENSBTAP00000106050.1"/>
    </source>
</evidence>
<sequence length="26" mass="2741">LTSGANQLVFGTGTSLTILPRKFFAT</sequence>
<dbReference type="Ensembl" id="ENSBTAT00000138015.1">
    <property type="protein sequence ID" value="ENSBTAP00000106050.1"/>
    <property type="gene ID" value="ENSBTAG00000077610.1"/>
</dbReference>
<proteinExistence type="predicted"/>
<accession>A0ABI0P503</accession>
<dbReference type="Proteomes" id="UP000009136">
    <property type="component" value="Chromosome 10"/>
</dbReference>
<name>A0ABI0P503_BOVIN</name>
<organism evidence="1 2">
    <name type="scientific">Bos taurus</name>
    <name type="common">Bovine</name>
    <dbReference type="NCBI Taxonomy" id="9913"/>
    <lineage>
        <taxon>Eukaryota</taxon>
        <taxon>Metazoa</taxon>
        <taxon>Chordata</taxon>
        <taxon>Craniata</taxon>
        <taxon>Vertebrata</taxon>
        <taxon>Euteleostomi</taxon>
        <taxon>Mammalia</taxon>
        <taxon>Eutheria</taxon>
        <taxon>Laurasiatheria</taxon>
        <taxon>Artiodactyla</taxon>
        <taxon>Ruminantia</taxon>
        <taxon>Pecora</taxon>
        <taxon>Bovidae</taxon>
        <taxon>Bovinae</taxon>
        <taxon>Bos</taxon>
    </lineage>
</organism>
<reference evidence="1" key="2">
    <citation type="submission" date="2025-08" db="UniProtKB">
        <authorList>
            <consortium name="Ensembl"/>
        </authorList>
    </citation>
    <scope>IDENTIFICATION</scope>
    <source>
        <strain evidence="1">Hereford</strain>
    </source>
</reference>
<reference evidence="1" key="1">
    <citation type="submission" date="2018-03" db="EMBL/GenBank/DDBJ databases">
        <title>ARS-UCD1.2.</title>
        <authorList>
            <person name="Rosen B.D."/>
            <person name="Bickhart D.M."/>
            <person name="Koren S."/>
            <person name="Schnabel R.D."/>
            <person name="Hall R."/>
            <person name="Zimin A."/>
            <person name="Dreischer C."/>
            <person name="Schultheiss S."/>
            <person name="Schroeder S.G."/>
            <person name="Elsik C.G."/>
            <person name="Couldrey C."/>
            <person name="Liu G.E."/>
            <person name="Van Tassell C.P."/>
            <person name="Phillippy A.M."/>
            <person name="Smith T.P.L."/>
            <person name="Medrano J.F."/>
        </authorList>
    </citation>
    <scope>NUCLEOTIDE SEQUENCE [LARGE SCALE GENOMIC DNA]</scope>
    <source>
        <strain evidence="1">Hereford</strain>
    </source>
</reference>
<keyword evidence="2" id="KW-1185">Reference proteome</keyword>
<reference evidence="1" key="3">
    <citation type="submission" date="2025-09" db="UniProtKB">
        <authorList>
            <consortium name="Ensembl"/>
        </authorList>
    </citation>
    <scope>IDENTIFICATION</scope>
    <source>
        <strain evidence="1">Hereford</strain>
    </source>
</reference>
<evidence type="ECO:0000313" key="2">
    <source>
        <dbReference type="Proteomes" id="UP000009136"/>
    </source>
</evidence>